<dbReference type="PROSITE" id="PS50158">
    <property type="entry name" value="ZF_CCHC"/>
    <property type="match status" value="1"/>
</dbReference>
<dbReference type="Pfam" id="PF13976">
    <property type="entry name" value="gag_pre-integrs"/>
    <property type="match status" value="1"/>
</dbReference>
<feature type="region of interest" description="Disordered" evidence="5">
    <location>
        <begin position="283"/>
        <end position="317"/>
    </location>
</feature>
<feature type="compositionally biased region" description="Low complexity" evidence="5">
    <location>
        <begin position="969"/>
        <end position="980"/>
    </location>
</feature>
<dbReference type="EMBL" id="JAEFBK010000011">
    <property type="protein sequence ID" value="KAG7552893.1"/>
    <property type="molecule type" value="Genomic_DNA"/>
</dbReference>
<dbReference type="InterPro" id="IPR001584">
    <property type="entry name" value="Integrase_cat-core"/>
</dbReference>
<name>A0A8T1Z465_9BRAS</name>
<dbReference type="PANTHER" id="PTHR42648:SF28">
    <property type="entry name" value="TRANSPOSON-ENCODED PROTEIN WITH RIBONUCLEASE H-LIKE AND RETROVIRUS ZINC FINGER-LIKE DOMAINS"/>
    <property type="match status" value="1"/>
</dbReference>
<organism evidence="8 9">
    <name type="scientific">Arabidopsis thaliana x Arabidopsis arenosa</name>
    <dbReference type="NCBI Taxonomy" id="1240361"/>
    <lineage>
        <taxon>Eukaryota</taxon>
        <taxon>Viridiplantae</taxon>
        <taxon>Streptophyta</taxon>
        <taxon>Embryophyta</taxon>
        <taxon>Tracheophyta</taxon>
        <taxon>Spermatophyta</taxon>
        <taxon>Magnoliopsida</taxon>
        <taxon>eudicotyledons</taxon>
        <taxon>Gunneridae</taxon>
        <taxon>Pentapetalae</taxon>
        <taxon>rosids</taxon>
        <taxon>malvids</taxon>
        <taxon>Brassicales</taxon>
        <taxon>Brassicaceae</taxon>
        <taxon>Camelineae</taxon>
        <taxon>Arabidopsis</taxon>
    </lineage>
</organism>
<evidence type="ECO:0000313" key="9">
    <source>
        <dbReference type="Proteomes" id="UP000694240"/>
    </source>
</evidence>
<sequence>MKIHGADSTAFDDVYHHHSNNGKLLLPSYSCRKNVRDVVDNRPGSIKKSPKPDSNLRRLGSSSRPESDSNSHHPTRRSVSARASSDSALPVLTDLPDGHPSRNVVEIIFQSSWSSDKFPGRVEMIFKVENGSKAVTRFEEYREYVKSRWRTKFDSDEVNGGACDEDARCLADGNEMKRFFPLGPIPGGINGGAWGFPGGKGAAVCTFSGSGEAHASTGGGGGRRAMLICRVIAGRVAKKGEFGSDSVAGRAVEKFDGEGDYILWKEKLLAHIELLGLLEGLEEEEGAEEEESTAETGLPPETESLPTKPEDKVLKEKRGKARSTVILSLGDHVLRKVIKQKTAAGMIRILDKLFMAKSLPNRIYLKQRLYGYKMTDSMTVEENVNDFFKLIYDLENVKVSVPDEDQAIVLLMSSKILELGASGKMLKNSSEALFVQDRGRSEKRDKSSDRNKSQGRSKSREKKVCWVCGKEGHFKKQCYLWKEKNKKGNSSEKGESSNVMGQATDAAALAVGEESNAVTKEFDNKWIMDTGCSFHMTPRRDWFVEFDESKTGRVSMANQTCSEIKGIGNIRIQNDDNTTVLLKNVRYVPSMSKNLISIGTLEDQGCWFQSKDGTLKVVKGCMTLLKGKKVGTLYLLQGVVVTGNANAVTSSKDESKLWHSRLCHMSQRNTDVLIKKGCLQAEKMKGLEFCEDCVYGKTHRVGFGSAKHVTREKHEYIHSDLWGAPSVPNSLGNCQYFITFIDDLTRKVWIYFLKKKDEAFKMFVEWKTMMENQSNKKVKRLRTDNGLEFCNQEFDSFYKQEGVVRHMTCAYTPQENGVVERMNRTIMDKVRSMLSESGLSKRFWAEAASTAVYVINRSPASAIEFEIPEKAWTGALPDLSNLRSFGCIAYVHSDQGKLNPRAKKGVFVGYPTSVKGYRVWLIEDKKVVISKDVVFNEKMMFKDSGQDEKEKEASEPEVEISVIDTPVKTGTAETGTAETGTSEKAQGGATDQGNGEEDLSSLGQSHDQDSETDSEDEYMPPSLEDYQLTRDRKRRATKPPKRFDDYTEAMQDADSEFWKEAADEEIQSLNKNHTWDLVDRPEKQKVIGCKWVFKRKLGIPGVEQPRFKARLVAKGYAQREGIDYQEIFSPVVKHVSIRLILSAVSHFDLELEQLDVKTAFLHGSLDEVIYMSQPEGYEDKGSPEKVCLLKKSLYGLRQSPRQWNQRFDQFMKSTGYSRSLRDSCVYFKKTDEEERTFLLLHVDDMLIISKNKETVRELKERLSSEFEMKDLGPARKILGMEITRNREENILELSQKSYLQKVLNTFRMEECKPVKTPLAPHIKFIAATEAELEEQADQMKSIPYANAVGSIMYSMIGSRPDLAHPVGVISRFMSKPLMSHWLGVKWVLRYIKGSVDSRLQYKKEGDFVVTGYCDSDHARDLNGSRSTTGYTFTVGGNIVSWRSCLQPVVALSSSEAEYIALTEAANEAYWLKELMNELGFTQGAVEIHCDSQSAIALEKNAIHHERTKHIKKRFHYIRDAITDGDVKVLKISTVHNPADILTKVVPVNNFLSALKKLRVTSA</sequence>
<proteinExistence type="predicted"/>
<dbReference type="Pfam" id="PF22936">
    <property type="entry name" value="Pol_BBD"/>
    <property type="match status" value="1"/>
</dbReference>
<feature type="compositionally biased region" description="Low complexity" evidence="5">
    <location>
        <begin position="77"/>
        <end position="88"/>
    </location>
</feature>
<keyword evidence="4" id="KW-0862">Zinc</keyword>
<comment type="caution">
    <text evidence="8">The sequence shown here is derived from an EMBL/GenBank/DDBJ whole genome shotgun (WGS) entry which is preliminary data.</text>
</comment>
<dbReference type="PROSITE" id="PS50994">
    <property type="entry name" value="INTEGRASE"/>
    <property type="match status" value="1"/>
</dbReference>
<keyword evidence="1" id="KW-0645">Protease</keyword>
<dbReference type="SMART" id="SM00343">
    <property type="entry name" value="ZnF_C2HC"/>
    <property type="match status" value="1"/>
</dbReference>
<feature type="region of interest" description="Disordered" evidence="5">
    <location>
        <begin position="436"/>
        <end position="457"/>
    </location>
</feature>
<dbReference type="GO" id="GO:0006508">
    <property type="term" value="P:proteolysis"/>
    <property type="evidence" value="ECO:0007669"/>
    <property type="project" value="UniProtKB-KW"/>
</dbReference>
<dbReference type="InterPro" id="IPR057670">
    <property type="entry name" value="SH3_retrovirus"/>
</dbReference>
<evidence type="ECO:0000256" key="3">
    <source>
        <dbReference type="ARBA" id="ARBA00022801"/>
    </source>
</evidence>
<dbReference type="Proteomes" id="UP000694240">
    <property type="component" value="Chromosome 11"/>
</dbReference>
<feature type="region of interest" description="Disordered" evidence="5">
    <location>
        <begin position="40"/>
        <end position="96"/>
    </location>
</feature>
<evidence type="ECO:0000256" key="4">
    <source>
        <dbReference type="PROSITE-ProRule" id="PRU00047"/>
    </source>
</evidence>
<dbReference type="Pfam" id="PF07727">
    <property type="entry name" value="RVT_2"/>
    <property type="match status" value="1"/>
</dbReference>
<gene>
    <name evidence="8" type="ORF">ISN45_Aa06g034740</name>
</gene>
<feature type="domain" description="CCHC-type" evidence="6">
    <location>
        <begin position="465"/>
        <end position="478"/>
    </location>
</feature>
<dbReference type="CDD" id="cd09272">
    <property type="entry name" value="RNase_HI_RT_Ty1"/>
    <property type="match status" value="1"/>
</dbReference>
<dbReference type="Pfam" id="PF00665">
    <property type="entry name" value="rve"/>
    <property type="match status" value="1"/>
</dbReference>
<feature type="compositionally biased region" description="Basic and acidic residues" evidence="5">
    <location>
        <begin position="943"/>
        <end position="954"/>
    </location>
</feature>
<dbReference type="InterPro" id="IPR039537">
    <property type="entry name" value="Retrotran_Ty1/copia-like"/>
</dbReference>
<dbReference type="InterPro" id="IPR054722">
    <property type="entry name" value="PolX-like_BBD"/>
</dbReference>
<keyword evidence="2" id="KW-0479">Metal-binding</keyword>
<dbReference type="GO" id="GO:0003676">
    <property type="term" value="F:nucleic acid binding"/>
    <property type="evidence" value="ECO:0007669"/>
    <property type="project" value="InterPro"/>
</dbReference>
<dbReference type="GO" id="GO:0015074">
    <property type="term" value="P:DNA integration"/>
    <property type="evidence" value="ECO:0007669"/>
    <property type="project" value="InterPro"/>
</dbReference>
<feature type="compositionally biased region" description="Basic and acidic residues" evidence="5">
    <location>
        <begin position="437"/>
        <end position="452"/>
    </location>
</feature>
<feature type="region of interest" description="Disordered" evidence="5">
    <location>
        <begin position="943"/>
        <end position="1046"/>
    </location>
</feature>
<evidence type="ECO:0000259" key="6">
    <source>
        <dbReference type="PROSITE" id="PS50158"/>
    </source>
</evidence>
<feature type="compositionally biased region" description="Basic residues" evidence="5">
    <location>
        <begin position="1031"/>
        <end position="1040"/>
    </location>
</feature>
<evidence type="ECO:0000259" key="7">
    <source>
        <dbReference type="PROSITE" id="PS50994"/>
    </source>
</evidence>
<keyword evidence="4" id="KW-0863">Zinc-finger</keyword>
<evidence type="ECO:0000256" key="1">
    <source>
        <dbReference type="ARBA" id="ARBA00022670"/>
    </source>
</evidence>
<dbReference type="GO" id="GO:0008233">
    <property type="term" value="F:peptidase activity"/>
    <property type="evidence" value="ECO:0007669"/>
    <property type="project" value="UniProtKB-KW"/>
</dbReference>
<dbReference type="InterPro" id="IPR013103">
    <property type="entry name" value="RVT_2"/>
</dbReference>
<keyword evidence="3" id="KW-0378">Hydrolase</keyword>
<feature type="compositionally biased region" description="Acidic residues" evidence="5">
    <location>
        <begin position="283"/>
        <end position="293"/>
    </location>
</feature>
<dbReference type="PANTHER" id="PTHR42648">
    <property type="entry name" value="TRANSPOSASE, PUTATIVE-RELATED"/>
    <property type="match status" value="1"/>
</dbReference>
<reference evidence="8 9" key="1">
    <citation type="submission" date="2020-12" db="EMBL/GenBank/DDBJ databases">
        <title>Concerted genomic and epigenomic changes stabilize Arabidopsis allopolyploids.</title>
        <authorList>
            <person name="Chen Z."/>
        </authorList>
    </citation>
    <scope>NUCLEOTIDE SEQUENCE [LARGE SCALE GENOMIC DNA]</scope>
    <source>
        <strain evidence="8">Allo738</strain>
        <tissue evidence="8">Leaf</tissue>
    </source>
</reference>
<evidence type="ECO:0000256" key="2">
    <source>
        <dbReference type="ARBA" id="ARBA00022723"/>
    </source>
</evidence>
<keyword evidence="9" id="KW-1185">Reference proteome</keyword>
<dbReference type="Pfam" id="PF14223">
    <property type="entry name" value="Retrotran_gag_2"/>
    <property type="match status" value="1"/>
</dbReference>
<dbReference type="InterPro" id="IPR001878">
    <property type="entry name" value="Znf_CCHC"/>
</dbReference>
<protein>
    <submittedName>
        <fullName evidence="8">Ribonuclease H-like superfamily</fullName>
    </submittedName>
</protein>
<accession>A0A8T1Z465</accession>
<dbReference type="InterPro" id="IPR025724">
    <property type="entry name" value="GAG-pre-integrase_dom"/>
</dbReference>
<dbReference type="GO" id="GO:0008270">
    <property type="term" value="F:zinc ion binding"/>
    <property type="evidence" value="ECO:0007669"/>
    <property type="project" value="UniProtKB-KW"/>
</dbReference>
<evidence type="ECO:0000256" key="5">
    <source>
        <dbReference type="SAM" id="MobiDB-lite"/>
    </source>
</evidence>
<feature type="domain" description="Integrase catalytic" evidence="7">
    <location>
        <begin position="708"/>
        <end position="876"/>
    </location>
</feature>
<dbReference type="Pfam" id="PF25597">
    <property type="entry name" value="SH3_retrovirus"/>
    <property type="match status" value="1"/>
</dbReference>
<evidence type="ECO:0000313" key="8">
    <source>
        <dbReference type="EMBL" id="KAG7552893.1"/>
    </source>
</evidence>